<feature type="region of interest" description="Disordered" evidence="1">
    <location>
        <begin position="260"/>
        <end position="398"/>
    </location>
</feature>
<evidence type="ECO:0000313" key="3">
    <source>
        <dbReference type="Proteomes" id="UP001530293"/>
    </source>
</evidence>
<name>A0ABD3LX46_9STRA</name>
<accession>A0ABD3LX46</accession>
<dbReference type="Proteomes" id="UP001530293">
    <property type="component" value="Unassembled WGS sequence"/>
</dbReference>
<sequence>MTMNRPTMDAMAMDTNLTTSAPTILIRTPSNSSLPFVPTDPPRGIMTSRTLHESLHNRRYSTESPSSNNSNSGNNSTTKLGLQRTVSFTNVNIREYERILGDNPSVTGGPPLSIGWRHTLEPITMKLDDYEGGKGSPRSSSEYLVPKAVREKLLKEHACVSRRDMATTVRSIQKEKAKRRKTVTNLNLAGAEELLENVRRNIKTILKPSSTYSNKEAKLWDEAHVVAMEKAKRLEESIHRGESVRASDFYKVGTICNSSSNGGDGGASGNNGSRRHTAPVGGSSSLAEELKKDGDDGCGGSARRNTAPTLGTSTLIDIAECAGERSDGGDSVVEDGEDDAGGGVEYEYTTSSTTRPIEQPQSQLTQETTTTCSTPQRGVSAEGLGGNGFSPAPRRGSHTGSIIVATECDEADDVLASLNLDEMKISS</sequence>
<proteinExistence type="predicted"/>
<dbReference type="AlphaFoldDB" id="A0ABD3LX46"/>
<comment type="caution">
    <text evidence="2">The sequence shown here is derived from an EMBL/GenBank/DDBJ whole genome shotgun (WGS) entry which is preliminary data.</text>
</comment>
<reference evidence="2 3" key="1">
    <citation type="submission" date="2024-10" db="EMBL/GenBank/DDBJ databases">
        <title>Updated reference genomes for cyclostephanoid diatoms.</title>
        <authorList>
            <person name="Roberts W.R."/>
            <person name="Alverson A.J."/>
        </authorList>
    </citation>
    <scope>NUCLEOTIDE SEQUENCE [LARGE SCALE GENOMIC DNA]</scope>
    <source>
        <strain evidence="2 3">AJA232-27</strain>
    </source>
</reference>
<evidence type="ECO:0000313" key="2">
    <source>
        <dbReference type="EMBL" id="KAL3756319.1"/>
    </source>
</evidence>
<gene>
    <name evidence="2" type="ORF">ACHAWU_007270</name>
</gene>
<protein>
    <submittedName>
        <fullName evidence="2">Uncharacterized protein</fullName>
    </submittedName>
</protein>
<keyword evidence="3" id="KW-1185">Reference proteome</keyword>
<evidence type="ECO:0000256" key="1">
    <source>
        <dbReference type="SAM" id="MobiDB-lite"/>
    </source>
</evidence>
<feature type="compositionally biased region" description="Low complexity" evidence="1">
    <location>
        <begin position="62"/>
        <end position="78"/>
    </location>
</feature>
<organism evidence="2 3">
    <name type="scientific">Discostella pseudostelligera</name>
    <dbReference type="NCBI Taxonomy" id="259834"/>
    <lineage>
        <taxon>Eukaryota</taxon>
        <taxon>Sar</taxon>
        <taxon>Stramenopiles</taxon>
        <taxon>Ochrophyta</taxon>
        <taxon>Bacillariophyta</taxon>
        <taxon>Coscinodiscophyceae</taxon>
        <taxon>Thalassiosirophycidae</taxon>
        <taxon>Stephanodiscales</taxon>
        <taxon>Stephanodiscaceae</taxon>
        <taxon>Discostella</taxon>
    </lineage>
</organism>
<dbReference type="EMBL" id="JALLBG020000312">
    <property type="protein sequence ID" value="KAL3756319.1"/>
    <property type="molecule type" value="Genomic_DNA"/>
</dbReference>
<feature type="compositionally biased region" description="Polar residues" evidence="1">
    <location>
        <begin position="303"/>
        <end position="315"/>
    </location>
</feature>
<feature type="region of interest" description="Disordered" evidence="1">
    <location>
        <begin position="56"/>
        <end position="80"/>
    </location>
</feature>
<feature type="compositionally biased region" description="Low complexity" evidence="1">
    <location>
        <begin position="358"/>
        <end position="376"/>
    </location>
</feature>